<organism evidence="2 3">
    <name type="scientific">Eleusine coracana subsp. coracana</name>
    <dbReference type="NCBI Taxonomy" id="191504"/>
    <lineage>
        <taxon>Eukaryota</taxon>
        <taxon>Viridiplantae</taxon>
        <taxon>Streptophyta</taxon>
        <taxon>Embryophyta</taxon>
        <taxon>Tracheophyta</taxon>
        <taxon>Spermatophyta</taxon>
        <taxon>Magnoliopsida</taxon>
        <taxon>Liliopsida</taxon>
        <taxon>Poales</taxon>
        <taxon>Poaceae</taxon>
        <taxon>PACMAD clade</taxon>
        <taxon>Chloridoideae</taxon>
        <taxon>Cynodonteae</taxon>
        <taxon>Eleusininae</taxon>
        <taxon>Eleusine</taxon>
    </lineage>
</organism>
<proteinExistence type="predicted"/>
<evidence type="ECO:0000313" key="3">
    <source>
        <dbReference type="Proteomes" id="UP001054889"/>
    </source>
</evidence>
<dbReference type="PANTHER" id="PTHR35218">
    <property type="entry name" value="RNASE H DOMAIN-CONTAINING PROTEIN"/>
    <property type="match status" value="1"/>
</dbReference>
<accession>A0AAV5BQE4</accession>
<dbReference type="InterPro" id="IPR005135">
    <property type="entry name" value="Endo/exonuclease/phosphatase"/>
</dbReference>
<dbReference type="Gene3D" id="3.60.10.10">
    <property type="entry name" value="Endonuclease/exonuclease/phosphatase"/>
    <property type="match status" value="1"/>
</dbReference>
<feature type="domain" description="Endonuclease/exonuclease/phosphatase" evidence="1">
    <location>
        <begin position="4"/>
        <end position="111"/>
    </location>
</feature>
<comment type="caution">
    <text evidence="2">The sequence shown here is derived from an EMBL/GenBank/DDBJ whole genome shotgun (WGS) entry which is preliminary data.</text>
</comment>
<dbReference type="Pfam" id="PF03372">
    <property type="entry name" value="Exo_endo_phos"/>
    <property type="match status" value="1"/>
</dbReference>
<name>A0AAV5BQE4_ELECO</name>
<evidence type="ECO:0000313" key="2">
    <source>
        <dbReference type="EMBL" id="GJM87687.1"/>
    </source>
</evidence>
<reference evidence="2" key="1">
    <citation type="journal article" date="2018" name="DNA Res.">
        <title>Multiple hybrid de novo genome assembly of finger millet, an orphan allotetraploid crop.</title>
        <authorList>
            <person name="Hatakeyama M."/>
            <person name="Aluri S."/>
            <person name="Balachadran M.T."/>
            <person name="Sivarajan S.R."/>
            <person name="Patrignani A."/>
            <person name="Gruter S."/>
            <person name="Poveda L."/>
            <person name="Shimizu-Inatsugi R."/>
            <person name="Baeten J."/>
            <person name="Francoijs K.J."/>
            <person name="Nataraja K.N."/>
            <person name="Reddy Y.A.N."/>
            <person name="Phadnis S."/>
            <person name="Ravikumar R.L."/>
            <person name="Schlapbach R."/>
            <person name="Sreeman S.M."/>
            <person name="Shimizu K.K."/>
        </authorList>
    </citation>
    <scope>NUCLEOTIDE SEQUENCE</scope>
</reference>
<dbReference type="Proteomes" id="UP001054889">
    <property type="component" value="Unassembled WGS sequence"/>
</dbReference>
<protein>
    <recommendedName>
        <fullName evidence="1">Endonuclease/exonuclease/phosphatase domain-containing protein</fullName>
    </recommendedName>
</protein>
<dbReference type="InterPro" id="IPR036691">
    <property type="entry name" value="Endo/exonu/phosph_ase_sf"/>
</dbReference>
<keyword evidence="3" id="KW-1185">Reference proteome</keyword>
<dbReference type="EMBL" id="BQKI01000002">
    <property type="protein sequence ID" value="GJM87687.1"/>
    <property type="molecule type" value="Genomic_DNA"/>
</dbReference>
<sequence>MSLLSWNCQGSGRSLSSTTTSHLARLITSTHAQVIFVSETKSAHITKSQLISRYSLHDAHVVPAAGQSGGLWLMWKDDVELTIVQDSHHLILVRGIYKASNLNFNLICMYGDPHHVHTTSIWQEVASFVMGNPSIPTIYGGSKQYHACE</sequence>
<dbReference type="GO" id="GO:0003824">
    <property type="term" value="F:catalytic activity"/>
    <property type="evidence" value="ECO:0007669"/>
    <property type="project" value="InterPro"/>
</dbReference>
<dbReference type="AlphaFoldDB" id="A0AAV5BQE4"/>
<dbReference type="PANTHER" id="PTHR35218:SF7">
    <property type="entry name" value="ENDONUCLEASE_EXONUCLEASE_PHOSPHATASE"/>
    <property type="match status" value="1"/>
</dbReference>
<evidence type="ECO:0000259" key="1">
    <source>
        <dbReference type="Pfam" id="PF03372"/>
    </source>
</evidence>
<dbReference type="SUPFAM" id="SSF56219">
    <property type="entry name" value="DNase I-like"/>
    <property type="match status" value="1"/>
</dbReference>
<gene>
    <name evidence="2" type="primary">ga03665</name>
    <name evidence="2" type="ORF">PR202_ga03665</name>
</gene>
<reference evidence="2" key="2">
    <citation type="submission" date="2021-12" db="EMBL/GenBank/DDBJ databases">
        <title>Resequencing data analysis of finger millet.</title>
        <authorList>
            <person name="Hatakeyama M."/>
            <person name="Aluri S."/>
            <person name="Balachadran M.T."/>
            <person name="Sivarajan S.R."/>
            <person name="Poveda L."/>
            <person name="Shimizu-Inatsugi R."/>
            <person name="Schlapbach R."/>
            <person name="Sreeman S.M."/>
            <person name="Shimizu K.K."/>
        </authorList>
    </citation>
    <scope>NUCLEOTIDE SEQUENCE</scope>
</reference>